<feature type="transmembrane region" description="Helical" evidence="1">
    <location>
        <begin position="227"/>
        <end position="252"/>
    </location>
</feature>
<evidence type="ECO:0000313" key="3">
    <source>
        <dbReference type="Proteomes" id="UP000321595"/>
    </source>
</evidence>
<keyword evidence="1" id="KW-0812">Transmembrane</keyword>
<gene>
    <name evidence="2" type="ORF">FRD01_02970</name>
</gene>
<evidence type="ECO:0000256" key="1">
    <source>
        <dbReference type="SAM" id="Phobius"/>
    </source>
</evidence>
<dbReference type="Proteomes" id="UP000321595">
    <property type="component" value="Chromosome"/>
</dbReference>
<organism evidence="2 3">
    <name type="scientific">Microvenator marinus</name>
    <dbReference type="NCBI Taxonomy" id="2600177"/>
    <lineage>
        <taxon>Bacteria</taxon>
        <taxon>Deltaproteobacteria</taxon>
        <taxon>Bradymonadales</taxon>
        <taxon>Microvenatoraceae</taxon>
        <taxon>Microvenator</taxon>
    </lineage>
</organism>
<keyword evidence="1" id="KW-1133">Transmembrane helix</keyword>
<protein>
    <submittedName>
        <fullName evidence="2">Stage II sporulation protein M</fullName>
    </submittedName>
</protein>
<name>A0A5B8XKV8_9DELT</name>
<dbReference type="PANTHER" id="PTHR35337">
    <property type="entry name" value="SLR1478 PROTEIN"/>
    <property type="match status" value="1"/>
</dbReference>
<feature type="transmembrane region" description="Helical" evidence="1">
    <location>
        <begin position="273"/>
        <end position="292"/>
    </location>
</feature>
<feature type="transmembrane region" description="Helical" evidence="1">
    <location>
        <begin position="304"/>
        <end position="322"/>
    </location>
</feature>
<accession>A0A5B8XKV8</accession>
<dbReference type="AlphaFoldDB" id="A0A5B8XKV8"/>
<keyword evidence="3" id="KW-1185">Reference proteome</keyword>
<dbReference type="KEGG" id="bbae:FRD01_02970"/>
<proteinExistence type="predicted"/>
<dbReference type="PANTHER" id="PTHR35337:SF1">
    <property type="entry name" value="SLR1478 PROTEIN"/>
    <property type="match status" value="1"/>
</dbReference>
<reference evidence="2 3" key="1">
    <citation type="submission" date="2019-08" db="EMBL/GenBank/DDBJ databases">
        <authorList>
            <person name="Liang Q."/>
        </authorList>
    </citation>
    <scope>NUCLEOTIDE SEQUENCE [LARGE SCALE GENOMIC DNA]</scope>
    <source>
        <strain evidence="2 3">V1718</strain>
    </source>
</reference>
<sequence length="326" mass="35825">MNHDPRSLRFRKAREATWTRLESLLHKVSSRGLKKLEPEEVVELPTLYRATLSSLNHARAISLDSNLLNYLESLSTRAYVVLYSPRQSAIGVCSEFINTTFPSSVRALRGYVMLSGFALFLGVLIGWYLVSGDSVYFHSFVPESYAQSRSPSTSAEDLRAILYDSAPPDGLAAFAAQLLSNNAKIGMNCFALGIAAGVPVLILLLYNGLIIGAFVSLYQSKELTLEFIAWILPHGVTEIFAVILCGAAGLLLGRAIVWPGQLKRSQSIRQSMAIAGPVVLGAVAMFFVAALIEGFFRQMVHQPEARWLFAASSILFWVAYLSRKAK</sequence>
<dbReference type="EMBL" id="CP042467">
    <property type="protein sequence ID" value="QED26235.1"/>
    <property type="molecule type" value="Genomic_DNA"/>
</dbReference>
<dbReference type="InterPro" id="IPR002798">
    <property type="entry name" value="SpoIIM-like"/>
</dbReference>
<evidence type="ECO:0000313" key="2">
    <source>
        <dbReference type="EMBL" id="QED26235.1"/>
    </source>
</evidence>
<feature type="transmembrane region" description="Helical" evidence="1">
    <location>
        <begin position="189"/>
        <end position="215"/>
    </location>
</feature>
<feature type="transmembrane region" description="Helical" evidence="1">
    <location>
        <begin position="111"/>
        <end position="130"/>
    </location>
</feature>
<dbReference type="RefSeq" id="WP_146957505.1">
    <property type="nucleotide sequence ID" value="NZ_CP042467.1"/>
</dbReference>
<dbReference type="OrthoDB" id="9800053at2"/>
<keyword evidence="1" id="KW-0472">Membrane</keyword>
<dbReference type="Pfam" id="PF01944">
    <property type="entry name" value="SpoIIM"/>
    <property type="match status" value="1"/>
</dbReference>